<protein>
    <recommendedName>
        <fullName evidence="1">Glycosyltransferase subfamily 4-like N-terminal domain-containing protein</fullName>
    </recommendedName>
</protein>
<evidence type="ECO:0000313" key="2">
    <source>
        <dbReference type="EMBL" id="PIT98560.1"/>
    </source>
</evidence>
<evidence type="ECO:0000259" key="1">
    <source>
        <dbReference type="Pfam" id="PF13579"/>
    </source>
</evidence>
<dbReference type="EMBL" id="PEZP01000001">
    <property type="protein sequence ID" value="PIT98560.1"/>
    <property type="molecule type" value="Genomic_DNA"/>
</dbReference>
<dbReference type="Pfam" id="PF13692">
    <property type="entry name" value="Glyco_trans_1_4"/>
    <property type="match status" value="1"/>
</dbReference>
<proteinExistence type="predicted"/>
<dbReference type="Proteomes" id="UP000230731">
    <property type="component" value="Unassembled WGS sequence"/>
</dbReference>
<gene>
    <name evidence="2" type="ORF">COT71_00075</name>
</gene>
<name>A0A2M6X0P0_9BACT</name>
<evidence type="ECO:0000313" key="3">
    <source>
        <dbReference type="Proteomes" id="UP000230731"/>
    </source>
</evidence>
<dbReference type="Gene3D" id="3.40.50.2000">
    <property type="entry name" value="Glycogen Phosphorylase B"/>
    <property type="match status" value="2"/>
</dbReference>
<feature type="domain" description="Glycosyltransferase subfamily 4-like N-terminal" evidence="1">
    <location>
        <begin position="23"/>
        <end position="186"/>
    </location>
</feature>
<accession>A0A2M6X0P0</accession>
<dbReference type="InterPro" id="IPR028098">
    <property type="entry name" value="Glyco_trans_4-like_N"/>
</dbReference>
<dbReference type="AlphaFoldDB" id="A0A2M6X0P0"/>
<reference evidence="3" key="1">
    <citation type="submission" date="2017-09" db="EMBL/GenBank/DDBJ databases">
        <title>Depth-based differentiation of microbial function through sediment-hosted aquifers and enrichment of novel symbionts in the deep terrestrial subsurface.</title>
        <authorList>
            <person name="Probst A.J."/>
            <person name="Ladd B."/>
            <person name="Jarett J.K."/>
            <person name="Geller-Mcgrath D.E."/>
            <person name="Sieber C.M.K."/>
            <person name="Emerson J.B."/>
            <person name="Anantharaman K."/>
            <person name="Thomas B.C."/>
            <person name="Malmstrom R."/>
            <person name="Stieglmeier M."/>
            <person name="Klingl A."/>
            <person name="Woyke T."/>
            <person name="Ryan C.M."/>
            <person name="Banfield J.F."/>
        </authorList>
    </citation>
    <scope>NUCLEOTIDE SEQUENCE [LARGE SCALE GENOMIC DNA]</scope>
</reference>
<dbReference type="Pfam" id="PF13579">
    <property type="entry name" value="Glyco_trans_4_4"/>
    <property type="match status" value="1"/>
</dbReference>
<sequence length="405" mass="44421">MRLAIITPQSVIGSTNVGRIFPLAAELAKQHTVHVLVHKSTQPKPEVNFTVHLAGRDPFTKTDSGKKRLAGVTLVARLKVNIILTVWLLLRLNPDLIIISKSLPESVAAAWLYSLVNRHVKFILDVDDFELTANNLTSLTQRAAVHWAERAGAKLADKIITATPFLSDHFEQLANDRKEIAMIPTGVADSGTTAGIRPEIPHTPKSLPRSEGIQNPQQLNLQTGHRILYLGSVSIASGHRIDLLPDILTAVRNSIPDAHLCIAGSGDDVKKIKAAFAARNLAAAVSWHGRFVSSEVPELLRLTNVVVDPVDMSITNRAKSSYRAALATAAGLPVVTSDIGIRPFLLPDELHRRCFADPADATSYAEKIINFLHQPLTADEQTRLRQHARTYTWSRLARTYGKLLI</sequence>
<dbReference type="PANTHER" id="PTHR12526">
    <property type="entry name" value="GLYCOSYLTRANSFERASE"/>
    <property type="match status" value="1"/>
</dbReference>
<dbReference type="SUPFAM" id="SSF53756">
    <property type="entry name" value="UDP-Glycosyltransferase/glycogen phosphorylase"/>
    <property type="match status" value="1"/>
</dbReference>
<comment type="caution">
    <text evidence="2">The sequence shown here is derived from an EMBL/GenBank/DDBJ whole genome shotgun (WGS) entry which is preliminary data.</text>
</comment>
<organism evidence="2 3">
    <name type="scientific">Candidatus Andersenbacteria bacterium CG10_big_fil_rev_8_21_14_0_10_54_11</name>
    <dbReference type="NCBI Taxonomy" id="1974485"/>
    <lineage>
        <taxon>Bacteria</taxon>
        <taxon>Candidatus Anderseniibacteriota</taxon>
    </lineage>
</organism>